<protein>
    <submittedName>
        <fullName evidence="1">Uncharacterized protein</fullName>
    </submittedName>
</protein>
<organism evidence="1 2">
    <name type="scientific">Coemansia helicoidea</name>
    <dbReference type="NCBI Taxonomy" id="1286919"/>
    <lineage>
        <taxon>Eukaryota</taxon>
        <taxon>Fungi</taxon>
        <taxon>Fungi incertae sedis</taxon>
        <taxon>Zoopagomycota</taxon>
        <taxon>Kickxellomycotina</taxon>
        <taxon>Kickxellomycetes</taxon>
        <taxon>Kickxellales</taxon>
        <taxon>Kickxellaceae</taxon>
        <taxon>Coemansia</taxon>
    </lineage>
</organism>
<name>A0ACC1LDV8_9FUNG</name>
<evidence type="ECO:0000313" key="2">
    <source>
        <dbReference type="Proteomes" id="UP001140087"/>
    </source>
</evidence>
<keyword evidence="2" id="KW-1185">Reference proteome</keyword>
<dbReference type="EMBL" id="JANBUN010000182">
    <property type="protein sequence ID" value="KAJ2806069.1"/>
    <property type="molecule type" value="Genomic_DNA"/>
</dbReference>
<evidence type="ECO:0000313" key="1">
    <source>
        <dbReference type="EMBL" id="KAJ2806069.1"/>
    </source>
</evidence>
<sequence length="157" mass="16880">MAKIFVLAAAALFSVAASERFYEEEVTETIYVTDNLPLGTHHHACCEEATIVYEDDYPRRTPAPECNSYSIEYENDNGGRPDEAAATAPPRPYRPQHHRAHGGVPRIIPGPAAAAEASRAFTDALMDPGCKVAGPGFSALMLSLIEANHGNMPVVSV</sequence>
<proteinExistence type="predicted"/>
<accession>A0ACC1LDV8</accession>
<comment type="caution">
    <text evidence="1">The sequence shown here is derived from an EMBL/GenBank/DDBJ whole genome shotgun (WGS) entry which is preliminary data.</text>
</comment>
<dbReference type="Proteomes" id="UP001140087">
    <property type="component" value="Unassembled WGS sequence"/>
</dbReference>
<reference evidence="1" key="1">
    <citation type="submission" date="2022-07" db="EMBL/GenBank/DDBJ databases">
        <title>Phylogenomic reconstructions and comparative analyses of Kickxellomycotina fungi.</title>
        <authorList>
            <person name="Reynolds N.K."/>
            <person name="Stajich J.E."/>
            <person name="Barry K."/>
            <person name="Grigoriev I.V."/>
            <person name="Crous P."/>
            <person name="Smith M.E."/>
        </authorList>
    </citation>
    <scope>NUCLEOTIDE SEQUENCE</scope>
    <source>
        <strain evidence="1">BCRC 34780</strain>
    </source>
</reference>
<gene>
    <name evidence="1" type="ORF">H4R21_001020</name>
</gene>